<proteinExistence type="predicted"/>
<reference evidence="2" key="2">
    <citation type="journal article" date="2022" name="Microb. Genom.">
        <title>A chromosome-scale genome assembly of the tomato pathogen Cladosporium fulvum reveals a compartmentalized genome architecture and the presence of a dispensable chromosome.</title>
        <authorList>
            <person name="Zaccaron A.Z."/>
            <person name="Chen L.H."/>
            <person name="Samaras A."/>
            <person name="Stergiopoulos I."/>
        </authorList>
    </citation>
    <scope>NUCLEOTIDE SEQUENCE</scope>
    <source>
        <strain evidence="2">Race5_Kim</strain>
    </source>
</reference>
<organism evidence="2 3">
    <name type="scientific">Passalora fulva</name>
    <name type="common">Tomato leaf mold</name>
    <name type="synonym">Cladosporium fulvum</name>
    <dbReference type="NCBI Taxonomy" id="5499"/>
    <lineage>
        <taxon>Eukaryota</taxon>
        <taxon>Fungi</taxon>
        <taxon>Dikarya</taxon>
        <taxon>Ascomycota</taxon>
        <taxon>Pezizomycotina</taxon>
        <taxon>Dothideomycetes</taxon>
        <taxon>Dothideomycetidae</taxon>
        <taxon>Mycosphaerellales</taxon>
        <taxon>Mycosphaerellaceae</taxon>
        <taxon>Fulvia</taxon>
    </lineage>
</organism>
<evidence type="ECO:0000313" key="2">
    <source>
        <dbReference type="EMBL" id="UJO20873.1"/>
    </source>
</evidence>
<gene>
    <name evidence="2" type="ORF">CLAFUR5_11005</name>
</gene>
<name>A0A9Q8USJ7_PASFU</name>
<dbReference type="Proteomes" id="UP000756132">
    <property type="component" value="Chromosome 8"/>
</dbReference>
<evidence type="ECO:0000256" key="1">
    <source>
        <dbReference type="SAM" id="MobiDB-lite"/>
    </source>
</evidence>
<dbReference type="KEGG" id="ffu:CLAFUR5_11005"/>
<feature type="region of interest" description="Disordered" evidence="1">
    <location>
        <begin position="40"/>
        <end position="62"/>
    </location>
</feature>
<sequence>MWTNVPPARYDDVIMGDFSWTSLRDEVDIDQDSYCSDPDYNWPGSLASSERKDARSGTSHCG</sequence>
<accession>A0A9Q8USJ7</accession>
<dbReference type="GeneID" id="71990883"/>
<evidence type="ECO:0000313" key="3">
    <source>
        <dbReference type="Proteomes" id="UP000756132"/>
    </source>
</evidence>
<protein>
    <submittedName>
        <fullName evidence="2">Uncharacterized protein</fullName>
    </submittedName>
</protein>
<dbReference type="RefSeq" id="XP_047765239.1">
    <property type="nucleotide sequence ID" value="XM_047910153.1"/>
</dbReference>
<dbReference type="AlphaFoldDB" id="A0A9Q8USJ7"/>
<dbReference type="EMBL" id="CP090170">
    <property type="protein sequence ID" value="UJO20873.1"/>
    <property type="molecule type" value="Genomic_DNA"/>
</dbReference>
<reference evidence="2" key="1">
    <citation type="submission" date="2021-12" db="EMBL/GenBank/DDBJ databases">
        <authorList>
            <person name="Zaccaron A."/>
            <person name="Stergiopoulos I."/>
        </authorList>
    </citation>
    <scope>NUCLEOTIDE SEQUENCE</scope>
    <source>
        <strain evidence="2">Race5_Kim</strain>
    </source>
</reference>
<keyword evidence="3" id="KW-1185">Reference proteome</keyword>